<gene>
    <name evidence="3" type="ORF">MNEG_12423</name>
</gene>
<dbReference type="EMBL" id="KK103457">
    <property type="protein sequence ID" value="KIY95540.1"/>
    <property type="molecule type" value="Genomic_DNA"/>
</dbReference>
<keyword evidence="2" id="KW-1133">Transmembrane helix</keyword>
<keyword evidence="2" id="KW-0812">Transmembrane</keyword>
<protein>
    <recommendedName>
        <fullName evidence="5">Protein DETOXIFICATION</fullName>
    </recommendedName>
</protein>
<organism evidence="3 4">
    <name type="scientific">Monoraphidium neglectum</name>
    <dbReference type="NCBI Taxonomy" id="145388"/>
    <lineage>
        <taxon>Eukaryota</taxon>
        <taxon>Viridiplantae</taxon>
        <taxon>Chlorophyta</taxon>
        <taxon>core chlorophytes</taxon>
        <taxon>Chlorophyceae</taxon>
        <taxon>CS clade</taxon>
        <taxon>Sphaeropleales</taxon>
        <taxon>Selenastraceae</taxon>
        <taxon>Monoraphidium</taxon>
    </lineage>
</organism>
<feature type="compositionally biased region" description="Gly residues" evidence="1">
    <location>
        <begin position="94"/>
        <end position="125"/>
    </location>
</feature>
<accession>A0A0D2MKX8</accession>
<reference evidence="3 4" key="1">
    <citation type="journal article" date="2013" name="BMC Genomics">
        <title>Reconstruction of the lipid metabolism for the microalga Monoraphidium neglectum from its genome sequence reveals characteristics suitable for biofuel production.</title>
        <authorList>
            <person name="Bogen C."/>
            <person name="Al-Dilaimi A."/>
            <person name="Albersmeier A."/>
            <person name="Wichmann J."/>
            <person name="Grundmann M."/>
            <person name="Rupp O."/>
            <person name="Lauersen K.J."/>
            <person name="Blifernez-Klassen O."/>
            <person name="Kalinowski J."/>
            <person name="Goesmann A."/>
            <person name="Mussgnug J.H."/>
            <person name="Kruse O."/>
        </authorList>
    </citation>
    <scope>NUCLEOTIDE SEQUENCE [LARGE SCALE GENOMIC DNA]</scope>
    <source>
        <strain evidence="3 4">SAG 48.87</strain>
    </source>
</reference>
<keyword evidence="2" id="KW-0472">Membrane</keyword>
<evidence type="ECO:0008006" key="5">
    <source>
        <dbReference type="Google" id="ProtNLM"/>
    </source>
</evidence>
<evidence type="ECO:0000313" key="4">
    <source>
        <dbReference type="Proteomes" id="UP000054498"/>
    </source>
</evidence>
<sequence>MCGALRGCGRQRAGFAINAAAYWGCGIPLAAAMALRFRRGVPGMWIGLAAGSVVQLLALSLITALQDWEGQVERSRDLVRSQSSIRSTPDLGDGPAGGGGGGGWGWGGGKRGSRSGGGGGGGGGGEEAEEPLLA</sequence>
<dbReference type="KEGG" id="mng:MNEG_12423"/>
<dbReference type="OrthoDB" id="2126698at2759"/>
<feature type="transmembrane region" description="Helical" evidence="2">
    <location>
        <begin position="43"/>
        <end position="65"/>
    </location>
</feature>
<dbReference type="AlphaFoldDB" id="A0A0D2MKX8"/>
<proteinExistence type="predicted"/>
<dbReference type="STRING" id="145388.A0A0D2MKX8"/>
<dbReference type="RefSeq" id="XP_013894560.1">
    <property type="nucleotide sequence ID" value="XM_014039106.1"/>
</dbReference>
<evidence type="ECO:0000313" key="3">
    <source>
        <dbReference type="EMBL" id="KIY95540.1"/>
    </source>
</evidence>
<feature type="region of interest" description="Disordered" evidence="1">
    <location>
        <begin position="73"/>
        <end position="134"/>
    </location>
</feature>
<name>A0A0D2MKX8_9CHLO</name>
<dbReference type="GeneID" id="25729784"/>
<keyword evidence="4" id="KW-1185">Reference proteome</keyword>
<evidence type="ECO:0000256" key="1">
    <source>
        <dbReference type="SAM" id="MobiDB-lite"/>
    </source>
</evidence>
<evidence type="ECO:0000256" key="2">
    <source>
        <dbReference type="SAM" id="Phobius"/>
    </source>
</evidence>
<dbReference type="Proteomes" id="UP000054498">
    <property type="component" value="Unassembled WGS sequence"/>
</dbReference>
<feature type="transmembrane region" description="Helical" evidence="2">
    <location>
        <begin position="15"/>
        <end position="37"/>
    </location>
</feature>